<gene>
    <name evidence="3" type="ORF">EJ02DRAFT_437878</name>
</gene>
<protein>
    <submittedName>
        <fullName evidence="3">Uncharacterized protein</fullName>
    </submittedName>
</protein>
<reference evidence="3" key="1">
    <citation type="journal article" date="2020" name="Stud. Mycol.">
        <title>101 Dothideomycetes genomes: a test case for predicting lifestyles and emergence of pathogens.</title>
        <authorList>
            <person name="Haridas S."/>
            <person name="Albert R."/>
            <person name="Binder M."/>
            <person name="Bloem J."/>
            <person name="Labutti K."/>
            <person name="Salamov A."/>
            <person name="Andreopoulos B."/>
            <person name="Baker S."/>
            <person name="Barry K."/>
            <person name="Bills G."/>
            <person name="Bluhm B."/>
            <person name="Cannon C."/>
            <person name="Castanera R."/>
            <person name="Culley D."/>
            <person name="Daum C."/>
            <person name="Ezra D."/>
            <person name="Gonzalez J."/>
            <person name="Henrissat B."/>
            <person name="Kuo A."/>
            <person name="Liang C."/>
            <person name="Lipzen A."/>
            <person name="Lutzoni F."/>
            <person name="Magnuson J."/>
            <person name="Mondo S."/>
            <person name="Nolan M."/>
            <person name="Ohm R."/>
            <person name="Pangilinan J."/>
            <person name="Park H.-J."/>
            <person name="Ramirez L."/>
            <person name="Alfaro M."/>
            <person name="Sun H."/>
            <person name="Tritt A."/>
            <person name="Yoshinaga Y."/>
            <person name="Zwiers L.-H."/>
            <person name="Turgeon B."/>
            <person name="Goodwin S."/>
            <person name="Spatafora J."/>
            <person name="Crous P."/>
            <person name="Grigoriev I."/>
        </authorList>
    </citation>
    <scope>NUCLEOTIDE SEQUENCE</scope>
    <source>
        <strain evidence="3">CBS 161.51</strain>
    </source>
</reference>
<dbReference type="EMBL" id="ML976139">
    <property type="protein sequence ID" value="KAF1937433.1"/>
    <property type="molecule type" value="Genomic_DNA"/>
</dbReference>
<keyword evidence="4" id="KW-1185">Reference proteome</keyword>
<feature type="transmembrane region" description="Helical" evidence="2">
    <location>
        <begin position="148"/>
        <end position="172"/>
    </location>
</feature>
<accession>A0A6A5SBU3</accession>
<dbReference type="Proteomes" id="UP000800038">
    <property type="component" value="Unassembled WGS sequence"/>
</dbReference>
<keyword evidence="2" id="KW-1133">Transmembrane helix</keyword>
<dbReference type="AlphaFoldDB" id="A0A6A5SBU3"/>
<feature type="region of interest" description="Disordered" evidence="1">
    <location>
        <begin position="86"/>
        <end position="113"/>
    </location>
</feature>
<keyword evidence="2" id="KW-0812">Transmembrane</keyword>
<name>A0A6A5SBU3_9PLEO</name>
<keyword evidence="2" id="KW-0472">Membrane</keyword>
<proteinExistence type="predicted"/>
<evidence type="ECO:0000256" key="2">
    <source>
        <dbReference type="SAM" id="Phobius"/>
    </source>
</evidence>
<evidence type="ECO:0000313" key="4">
    <source>
        <dbReference type="Proteomes" id="UP000800038"/>
    </source>
</evidence>
<organism evidence="3 4">
    <name type="scientific">Clathrospora elynae</name>
    <dbReference type="NCBI Taxonomy" id="706981"/>
    <lineage>
        <taxon>Eukaryota</taxon>
        <taxon>Fungi</taxon>
        <taxon>Dikarya</taxon>
        <taxon>Ascomycota</taxon>
        <taxon>Pezizomycotina</taxon>
        <taxon>Dothideomycetes</taxon>
        <taxon>Pleosporomycetidae</taxon>
        <taxon>Pleosporales</taxon>
        <taxon>Diademaceae</taxon>
        <taxon>Clathrospora</taxon>
    </lineage>
</organism>
<feature type="compositionally biased region" description="Low complexity" evidence="1">
    <location>
        <begin position="86"/>
        <end position="104"/>
    </location>
</feature>
<dbReference type="OrthoDB" id="3692311at2759"/>
<sequence length="265" mass="28013">MIPHLRRQEGDCPFGGQFHRCGGNGGFVGCCLDPAEEPCNPGVGCPADKDRTPGRYLSGDTATSTSIDVVTIMPVATISSSFRATASSAPTPTATDSSATPQSSLNESSTTSLVESTGYMTSTKYISGTTLPSAAIPPPDSHIHPAPVAAIVGSVLGAVIIIAIALCIYFCIRRRKRTIVYKAPKYPSPCVSNDMSPQLSGKASSQFQQKVASLYRAESRATRCDAQQLDSREIGRSETFSRRTIGQFAELPAEPLPWPGHSASN</sequence>
<dbReference type="CDD" id="cd12087">
    <property type="entry name" value="TM_EGFR-like"/>
    <property type="match status" value="1"/>
</dbReference>
<evidence type="ECO:0000256" key="1">
    <source>
        <dbReference type="SAM" id="MobiDB-lite"/>
    </source>
</evidence>
<evidence type="ECO:0000313" key="3">
    <source>
        <dbReference type="EMBL" id="KAF1937433.1"/>
    </source>
</evidence>